<dbReference type="CDD" id="cd01833">
    <property type="entry name" value="XynB_like"/>
    <property type="match status" value="1"/>
</dbReference>
<dbReference type="SUPFAM" id="SSF69318">
    <property type="entry name" value="Integrin alpha N-terminal domain"/>
    <property type="match status" value="2"/>
</dbReference>
<feature type="chain" id="PRO_5042954346" evidence="4">
    <location>
        <begin position="22"/>
        <end position="1412"/>
    </location>
</feature>
<dbReference type="InterPro" id="IPR036514">
    <property type="entry name" value="SGNH_hydro_sf"/>
</dbReference>
<evidence type="ECO:0000256" key="3">
    <source>
        <dbReference type="SAM" id="MobiDB-lite"/>
    </source>
</evidence>
<gene>
    <name evidence="6" type="ORF">QBC38DRAFT_526020</name>
</gene>
<dbReference type="Proteomes" id="UP001301958">
    <property type="component" value="Unassembled WGS sequence"/>
</dbReference>
<sequence length="1412" mass="156285">MRGLVRWPALVATLLVGAAIARPQSGNWSQSDTTSVHRLMGRQMFYFDYEDLGYWINSLSAIGDSYSAGIGAGDILGGFSLKKQSDYACRRYDGSYPRLVWEDERLDTPIGPPVFEFKSCSGAVAHDVLHEQIPYLSDRQDAILLSVGGNDAELVNILNSCVYQWANLNKFQAVVGEIEFGRRWKKFSDRINNKVKEILGMEVPIEMPDAIDFEKLSRTCDEQLSRTEDIVDSEEYSNKLEAVVHAAKRKLDTSNSGRIYWTGYAKFFGTDYDSACDQVSWTSWIHGTYAPGDNFHGDQKLLVSHRKRMNDLVDKVNAKLRAIAKKAGESVVFVDYDHYLSDFKGRFCEKGVNEHWDNEDAKHRPKLMFYEMNGKDIKGEDWWKRSAEITAGGTFESTINLLAMFTEELSPDSKLRGPKGALSTSSMSLSSIEPLALSEFTNHTSSTSPSSNRTAAMRFSNHTTPSNSSSSITSWASTMSENGAWGLPNFVPDGYGRVFHPTKLLHSIIANLVVWNMMNEKAKISSRPPLLEDQTFGASCSLNPTRPDKAPSFYARILPLGASIVTGWGSTPHPNGHGFRKPLRDALRQDGWKVNMVGSRNIGPMVDNDVEGHPGYRVDQITVQADNSIPYQPNIVVINAGTNDANQDYKIAEFKDRYKAMLDKLQEGIPGVTIIVSTLIQGTLDGIRKNRDNINNQIRELVRERRHLGQKIILADVDHPSNWIPTSMIPDGTHPNDEGHRRLAAIFHRAIKEAHRIGFITRPRDTGESDEPGSNHGGRTCDKVFGSGSKVGSAVTQGGSGLDDGIWGYRAGRLGGGWTLGGQGEEADITFARLAEPFGRHDLVVVAPLDPSQPPADQGPGWFHARKAVNGGWSSDASTFTRFSVQDKCVFRGIRFADINGDGLDDLLCIAANGDTFASINKGNYSFSSPRLWKANVGPSQSRVRLADIDGDGRKDYCVVEDNGDIKCWRNGGQGDYAEYWQALGVVFTGKGMGNLNGVFFADINGDGRDDWHWMDEDGAVWTWVNNRGCSKGSLKPLWREASASPSIQAPSLMWPRTSSHVSFHLVNSFNTPGSFGLGPRLDYVTTQALINGTGQIHINVRENAGAGGAKLKADGDRYCKMMDRPTGAMDYVWIHSTGYLHIYESFGGSFPSSAPYWGPNYIFWRATNFLNKEVDRRDIHLADWDGDGLCDIIYVNPDTGAMDGLWLNKYKTVRDLRKAENWQRVTNAGPRGEKKACPERRGIHINDIAVRFADIDGNGRADYLCVEKDGRTWGYLNTNGSDLTYISQFKKTEGKDRANLKFVDVNGDGKADMLWVNKFNGDASVWYNRGQIPNSGSAFTWEAKGAVYQGAAQGHCEHFPDLDGNGRADMHVVDSLANTGKTWWNKCPGEGSSSNGDDSDTLTSPKLPNPV</sequence>
<proteinExistence type="predicted"/>
<evidence type="ECO:0000259" key="5">
    <source>
        <dbReference type="Pfam" id="PF13472"/>
    </source>
</evidence>
<reference evidence="6" key="1">
    <citation type="journal article" date="2023" name="Mol. Phylogenet. Evol.">
        <title>Genome-scale phylogeny and comparative genomics of the fungal order Sordariales.</title>
        <authorList>
            <person name="Hensen N."/>
            <person name="Bonometti L."/>
            <person name="Westerberg I."/>
            <person name="Brannstrom I.O."/>
            <person name="Guillou S."/>
            <person name="Cros-Aarteil S."/>
            <person name="Calhoun S."/>
            <person name="Haridas S."/>
            <person name="Kuo A."/>
            <person name="Mondo S."/>
            <person name="Pangilinan J."/>
            <person name="Riley R."/>
            <person name="LaButti K."/>
            <person name="Andreopoulos B."/>
            <person name="Lipzen A."/>
            <person name="Chen C."/>
            <person name="Yan M."/>
            <person name="Daum C."/>
            <person name="Ng V."/>
            <person name="Clum A."/>
            <person name="Steindorff A."/>
            <person name="Ohm R.A."/>
            <person name="Martin F."/>
            <person name="Silar P."/>
            <person name="Natvig D.O."/>
            <person name="Lalanne C."/>
            <person name="Gautier V."/>
            <person name="Ament-Velasquez S.L."/>
            <person name="Kruys A."/>
            <person name="Hutchinson M.I."/>
            <person name="Powell A.J."/>
            <person name="Barry K."/>
            <person name="Miller A.N."/>
            <person name="Grigoriev I.V."/>
            <person name="Debuchy R."/>
            <person name="Gladieux P."/>
            <person name="Hiltunen Thoren M."/>
            <person name="Johannesson H."/>
        </authorList>
    </citation>
    <scope>NUCLEOTIDE SEQUENCE</scope>
    <source>
        <strain evidence="6">CBS 990.96</strain>
    </source>
</reference>
<feature type="region of interest" description="Disordered" evidence="3">
    <location>
        <begin position="1388"/>
        <end position="1412"/>
    </location>
</feature>
<feature type="domain" description="SGNH hydrolase-type esterase" evidence="5">
    <location>
        <begin position="560"/>
        <end position="742"/>
    </location>
</feature>
<evidence type="ECO:0000313" key="7">
    <source>
        <dbReference type="Proteomes" id="UP001301958"/>
    </source>
</evidence>
<comment type="caution">
    <text evidence="6">The sequence shown here is derived from an EMBL/GenBank/DDBJ whole genome shotgun (WGS) entry which is preliminary data.</text>
</comment>
<dbReference type="Gene3D" id="3.40.50.1110">
    <property type="entry name" value="SGNH hydrolase"/>
    <property type="match status" value="2"/>
</dbReference>
<dbReference type="Pfam" id="PF13517">
    <property type="entry name" value="FG-GAP_3"/>
    <property type="match status" value="2"/>
</dbReference>
<evidence type="ECO:0000256" key="2">
    <source>
        <dbReference type="SAM" id="Coils"/>
    </source>
</evidence>
<dbReference type="PANTHER" id="PTHR30383">
    <property type="entry name" value="THIOESTERASE 1/PROTEASE 1/LYSOPHOSPHOLIPASE L1"/>
    <property type="match status" value="1"/>
</dbReference>
<dbReference type="PANTHER" id="PTHR30383:SF31">
    <property type="entry name" value="SGNH HYDROLASE-TYPE ESTERASE DOMAIN-CONTAINING PROTEIN-RELATED"/>
    <property type="match status" value="1"/>
</dbReference>
<evidence type="ECO:0000256" key="1">
    <source>
        <dbReference type="ARBA" id="ARBA00022729"/>
    </source>
</evidence>
<feature type="coiled-coil region" evidence="2">
    <location>
        <begin position="684"/>
        <end position="711"/>
    </location>
</feature>
<reference evidence="6" key="2">
    <citation type="submission" date="2023-05" db="EMBL/GenBank/DDBJ databases">
        <authorList>
            <consortium name="Lawrence Berkeley National Laboratory"/>
            <person name="Steindorff A."/>
            <person name="Hensen N."/>
            <person name="Bonometti L."/>
            <person name="Westerberg I."/>
            <person name="Brannstrom I.O."/>
            <person name="Guillou S."/>
            <person name="Cros-Aarteil S."/>
            <person name="Calhoun S."/>
            <person name="Haridas S."/>
            <person name="Kuo A."/>
            <person name="Mondo S."/>
            <person name="Pangilinan J."/>
            <person name="Riley R."/>
            <person name="Labutti K."/>
            <person name="Andreopoulos B."/>
            <person name="Lipzen A."/>
            <person name="Chen C."/>
            <person name="Yanf M."/>
            <person name="Daum C."/>
            <person name="Ng V."/>
            <person name="Clum A."/>
            <person name="Ohm R."/>
            <person name="Martin F."/>
            <person name="Silar P."/>
            <person name="Natvig D."/>
            <person name="Lalanne C."/>
            <person name="Gautier V."/>
            <person name="Ament-Velasquez S.L."/>
            <person name="Kruys A."/>
            <person name="Hutchinson M.I."/>
            <person name="Powell A.J."/>
            <person name="Barry K."/>
            <person name="Miller A.N."/>
            <person name="Grigoriev I.V."/>
            <person name="Debuchy R."/>
            <person name="Gladieux P."/>
            <person name="Thoren M.H."/>
            <person name="Johannesson H."/>
        </authorList>
    </citation>
    <scope>NUCLEOTIDE SEQUENCE</scope>
    <source>
        <strain evidence="6">CBS 990.96</strain>
    </source>
</reference>
<dbReference type="InterPro" id="IPR051532">
    <property type="entry name" value="Ester_Hydrolysis_Enzymes"/>
</dbReference>
<feature type="compositionally biased region" description="Polar residues" evidence="3">
    <location>
        <begin position="1402"/>
        <end position="1412"/>
    </location>
</feature>
<dbReference type="InterPro" id="IPR013517">
    <property type="entry name" value="FG-GAP"/>
</dbReference>
<keyword evidence="7" id="KW-1185">Reference proteome</keyword>
<dbReference type="SUPFAM" id="SSF52266">
    <property type="entry name" value="SGNH hydrolase"/>
    <property type="match status" value="2"/>
</dbReference>
<keyword evidence="6" id="KW-0378">Hydrolase</keyword>
<dbReference type="InterPro" id="IPR028994">
    <property type="entry name" value="Integrin_alpha_N"/>
</dbReference>
<dbReference type="EMBL" id="MU865693">
    <property type="protein sequence ID" value="KAK4220604.1"/>
    <property type="molecule type" value="Genomic_DNA"/>
</dbReference>
<dbReference type="GO" id="GO:0004622">
    <property type="term" value="F:phosphatidylcholine lysophospholipase activity"/>
    <property type="evidence" value="ECO:0007669"/>
    <property type="project" value="TreeGrafter"/>
</dbReference>
<organism evidence="6 7">
    <name type="scientific">Podospora fimiseda</name>
    <dbReference type="NCBI Taxonomy" id="252190"/>
    <lineage>
        <taxon>Eukaryota</taxon>
        <taxon>Fungi</taxon>
        <taxon>Dikarya</taxon>
        <taxon>Ascomycota</taxon>
        <taxon>Pezizomycotina</taxon>
        <taxon>Sordariomycetes</taxon>
        <taxon>Sordariomycetidae</taxon>
        <taxon>Sordariales</taxon>
        <taxon>Podosporaceae</taxon>
        <taxon>Podospora</taxon>
    </lineage>
</organism>
<keyword evidence="2" id="KW-0175">Coiled coil</keyword>
<evidence type="ECO:0000256" key="4">
    <source>
        <dbReference type="SAM" id="SignalP"/>
    </source>
</evidence>
<accession>A0AAN6YK85</accession>
<dbReference type="Pfam" id="PF13472">
    <property type="entry name" value="Lipase_GDSL_2"/>
    <property type="match status" value="1"/>
</dbReference>
<protein>
    <submittedName>
        <fullName evidence="6">SGNH hydrolase-type esterase domain-containing protein</fullName>
    </submittedName>
</protein>
<feature type="region of interest" description="Disordered" evidence="3">
    <location>
        <begin position="441"/>
        <end position="470"/>
    </location>
</feature>
<name>A0AAN6YK85_9PEZI</name>
<evidence type="ECO:0000313" key="6">
    <source>
        <dbReference type="EMBL" id="KAK4220604.1"/>
    </source>
</evidence>
<dbReference type="InterPro" id="IPR013830">
    <property type="entry name" value="SGNH_hydro"/>
</dbReference>
<feature type="signal peptide" evidence="4">
    <location>
        <begin position="1"/>
        <end position="21"/>
    </location>
</feature>
<keyword evidence="1 4" id="KW-0732">Signal</keyword>